<evidence type="ECO:0000313" key="7">
    <source>
        <dbReference type="Proteomes" id="UP000274046"/>
    </source>
</evidence>
<feature type="domain" description="Type VI secretion system TssR-like second" evidence="3">
    <location>
        <begin position="145"/>
        <end position="230"/>
    </location>
</feature>
<dbReference type="OrthoDB" id="908406at2"/>
<dbReference type="Proteomes" id="UP000274046">
    <property type="component" value="Unassembled WGS sequence"/>
</dbReference>
<feature type="domain" description="Type VI secretion system TssR-like C-terminal" evidence="4">
    <location>
        <begin position="645"/>
        <end position="783"/>
    </location>
</feature>
<proteinExistence type="predicted"/>
<accession>A0A3N0C1F6</accession>
<dbReference type="Pfam" id="PF20781">
    <property type="entry name" value="TssR_C"/>
    <property type="match status" value="1"/>
</dbReference>
<dbReference type="RefSeq" id="WP_123204519.1">
    <property type="nucleotide sequence ID" value="NZ_RBEE01000004.1"/>
</dbReference>
<sequence>MKKHLIFSLLFLSTFLLTQAQSPLSFSRKVIYMPEAFERPSESISISDNSSKSSLPWIVFSDRADNNTTTVPGGSLMMKKLKFMEPFFVSKEENGYLKLIKYKAGMVRGRKINDKKSAISYGWIPKSRLLLWQRSYSNQKSGFPEKALTMINGKSPLQEPKYYFDTTDSVYVYSTPELKDKKSKVRLHEIIYVYKKSEDGKTYLIGSEDQLVVDTAAKSIYGWVSAQTVHGWGERLYISAKKPGNYDVDDSTATAINKGLAVSTGFEVDPLLPAKNIILRSVPVLTAEDGNSKVGLANNVFNKKDNKILTINGSYLSYEDYVSLRKNKNKINVIFVVDGGSPMAKYYAGITNTIQSFENIFNDFGGGRTISYGGVVYQGATGCTVSGVSSSPLRDDFRQLMQFLTLQNSKVSQCDGKPNDQPVFQGIQAGLDLFKEKKNETNLIVLIGSTGNSDGANNLTIRELARQTGKNDARILALQVYSDFEQSFNNFVIQSRKLVSESAIQSAEFRKGTMVKGEGLKDFQPYNTSLQDSISYYLDYPKNSLIQGGVVFPTKGSVNANSSMTSAMRRFLRETNMDIQNQISSLDSAFRLTGISRKNLNPVVESMLTQPVEENVADRMPHNAFKYYSEANFSPEVVKSNSNTLQYVVVLNTMEYRQVMEIFSGMLGENLQQDQSNFRSKLVKNYVSMPRSLLGIKLSKSEIKAMTLADYLKLVTGLPISNELLTKYTVANMRSNSFMPLEDFESYIRLLSSAVQNIKRAAQIDQQFISNGNPYYYITEGNFQTIQQAKTK</sequence>
<evidence type="ECO:0000259" key="3">
    <source>
        <dbReference type="Pfam" id="PF20780"/>
    </source>
</evidence>
<keyword evidence="1" id="KW-0732">Signal</keyword>
<evidence type="ECO:0000313" key="6">
    <source>
        <dbReference type="EMBL" id="RNL55866.1"/>
    </source>
</evidence>
<dbReference type="InterPro" id="IPR049359">
    <property type="entry name" value="T6SS_TssR-like_dom_2"/>
</dbReference>
<gene>
    <name evidence="6" type="ORF">D7004_03690</name>
</gene>
<name>A0A3N0C1F6_9SPHI</name>
<dbReference type="EMBL" id="RBEE01000004">
    <property type="protein sequence ID" value="RNL55866.1"/>
    <property type="molecule type" value="Genomic_DNA"/>
</dbReference>
<feature type="domain" description="Type VI secretion system TssR-like N-terminal barrel" evidence="2">
    <location>
        <begin position="32"/>
        <end position="131"/>
    </location>
</feature>
<evidence type="ECO:0000259" key="5">
    <source>
        <dbReference type="Pfam" id="PF20782"/>
    </source>
</evidence>
<dbReference type="Pfam" id="PF17643">
    <property type="entry name" value="TssR"/>
    <property type="match status" value="1"/>
</dbReference>
<feature type="domain" description="Type VI secretion system TssR-like VWA" evidence="5">
    <location>
        <begin position="288"/>
        <end position="591"/>
    </location>
</feature>
<dbReference type="InterPro" id="IPR049360">
    <property type="entry name" value="T6SS_TssR-like_VWA"/>
</dbReference>
<dbReference type="Pfam" id="PF20780">
    <property type="entry name" value="TssR_M"/>
    <property type="match status" value="1"/>
</dbReference>
<dbReference type="InterPro" id="IPR040530">
    <property type="entry name" value="T6SS_TssR-like_N"/>
</dbReference>
<evidence type="ECO:0000259" key="4">
    <source>
        <dbReference type="Pfam" id="PF20781"/>
    </source>
</evidence>
<dbReference type="InterPro" id="IPR049358">
    <property type="entry name" value="T6SS_TssR-like_C"/>
</dbReference>
<evidence type="ECO:0000256" key="1">
    <source>
        <dbReference type="SAM" id="SignalP"/>
    </source>
</evidence>
<feature type="signal peptide" evidence="1">
    <location>
        <begin position="1"/>
        <end position="20"/>
    </location>
</feature>
<organism evidence="6 7">
    <name type="scientific">Pedobacter jejuensis</name>
    <dbReference type="NCBI Taxonomy" id="1268550"/>
    <lineage>
        <taxon>Bacteria</taxon>
        <taxon>Pseudomonadati</taxon>
        <taxon>Bacteroidota</taxon>
        <taxon>Sphingobacteriia</taxon>
        <taxon>Sphingobacteriales</taxon>
        <taxon>Sphingobacteriaceae</taxon>
        <taxon>Pedobacter</taxon>
    </lineage>
</organism>
<reference evidence="6 7" key="1">
    <citation type="submission" date="2018-10" db="EMBL/GenBank/DDBJ databases">
        <title>Genome sequencing of Pedobacter jejuensis TNB23.</title>
        <authorList>
            <person name="Cho Y.-J."/>
            <person name="Cho A."/>
            <person name="Kim O.-S."/>
        </authorList>
    </citation>
    <scope>NUCLEOTIDE SEQUENCE [LARGE SCALE GENOMIC DNA]</scope>
    <source>
        <strain evidence="6 7">TNB23</strain>
    </source>
</reference>
<feature type="chain" id="PRO_5018018392" evidence="1">
    <location>
        <begin position="21"/>
        <end position="792"/>
    </location>
</feature>
<evidence type="ECO:0000259" key="2">
    <source>
        <dbReference type="Pfam" id="PF17643"/>
    </source>
</evidence>
<dbReference type="Pfam" id="PF20782">
    <property type="entry name" value="TssR_VWA"/>
    <property type="match status" value="1"/>
</dbReference>
<keyword evidence="7" id="KW-1185">Reference proteome</keyword>
<comment type="caution">
    <text evidence="6">The sequence shown here is derived from an EMBL/GenBank/DDBJ whole genome shotgun (WGS) entry which is preliminary data.</text>
</comment>
<protein>
    <submittedName>
        <fullName evidence="6">VWA domain-containing protein</fullName>
    </submittedName>
</protein>
<dbReference type="AlphaFoldDB" id="A0A3N0C1F6"/>